<dbReference type="GO" id="GO:0016020">
    <property type="term" value="C:membrane"/>
    <property type="evidence" value="ECO:0007669"/>
    <property type="project" value="UniProtKB-SubCell"/>
</dbReference>
<dbReference type="Proteomes" id="UP000005953">
    <property type="component" value="Unassembled WGS sequence"/>
</dbReference>
<evidence type="ECO:0000256" key="5">
    <source>
        <dbReference type="ARBA" id="ARBA00023136"/>
    </source>
</evidence>
<proteinExistence type="predicted"/>
<dbReference type="SMART" id="SM00287">
    <property type="entry name" value="SH3b"/>
    <property type="match status" value="1"/>
</dbReference>
<evidence type="ECO:0000313" key="11">
    <source>
        <dbReference type="Proteomes" id="UP000005953"/>
    </source>
</evidence>
<evidence type="ECO:0000313" key="10">
    <source>
        <dbReference type="EMBL" id="EAR10208.1"/>
    </source>
</evidence>
<keyword evidence="11" id="KW-1185">Reference proteome</keyword>
<dbReference type="EMBL" id="AAOE01000005">
    <property type="protein sequence ID" value="EAR10208.1"/>
    <property type="molecule type" value="Genomic_DNA"/>
</dbReference>
<evidence type="ECO:0000256" key="2">
    <source>
        <dbReference type="ARBA" id="ARBA00022692"/>
    </source>
</evidence>
<protein>
    <submittedName>
        <fullName evidence="10">SH3 domain protein</fullName>
    </submittedName>
</protein>
<evidence type="ECO:0000256" key="8">
    <source>
        <dbReference type="SAM" id="SignalP"/>
    </source>
</evidence>
<dbReference type="PROSITE" id="PS51781">
    <property type="entry name" value="SH3B"/>
    <property type="match status" value="1"/>
</dbReference>
<dbReference type="InterPro" id="IPR003646">
    <property type="entry name" value="SH3-like_bac-type"/>
</dbReference>
<dbReference type="InterPro" id="IPR016476">
    <property type="entry name" value="SH3_dom_pro"/>
</dbReference>
<keyword evidence="2 7" id="KW-0812">Transmembrane</keyword>
<evidence type="ECO:0000256" key="1">
    <source>
        <dbReference type="ARBA" id="ARBA00004167"/>
    </source>
</evidence>
<evidence type="ECO:0000259" key="9">
    <source>
        <dbReference type="PROSITE" id="PS51781"/>
    </source>
</evidence>
<dbReference type="AlphaFoldDB" id="A4BCE2"/>
<evidence type="ECO:0000256" key="4">
    <source>
        <dbReference type="ARBA" id="ARBA00022989"/>
    </source>
</evidence>
<feature type="coiled-coil region" evidence="6">
    <location>
        <begin position="97"/>
        <end position="190"/>
    </location>
</feature>
<comment type="subcellular location">
    <subcellularLocation>
        <location evidence="1">Membrane</location>
        <topology evidence="1">Single-pass membrane protein</topology>
    </subcellularLocation>
</comment>
<reference evidence="10 11" key="1">
    <citation type="submission" date="2006-02" db="EMBL/GenBank/DDBJ databases">
        <authorList>
            <person name="Pinhassi J."/>
            <person name="Pedros-Alio C."/>
            <person name="Ferriera S."/>
            <person name="Johnson J."/>
            <person name="Kravitz S."/>
            <person name="Halpern A."/>
            <person name="Remington K."/>
            <person name="Beeson K."/>
            <person name="Tran B."/>
            <person name="Rogers Y.-H."/>
            <person name="Friedman R."/>
            <person name="Venter J.C."/>
        </authorList>
    </citation>
    <scope>NUCLEOTIDE SEQUENCE [LARGE SCALE GENOMIC DNA]</scope>
    <source>
        <strain evidence="10 11">MED297</strain>
    </source>
</reference>
<sequence length="226" mass="25513">MTFRSLFQSCLIALILFGATAPAFAETVWLSDELWVNVRTGPGGEYRSLKTINSGTRMEILEENEDAGYIRVRTENGLEGWLPKRYTQPDPTGSLQAENLQAEKEQLQQQLEALDEKYTNLLADKGDVNGELESLRTNNAELTKELNRIKAISENAINLDDQYQELAEEHARVKNELDVLQAENTSLRERSDNQMLYAGGILVFIGIVLGVILPRLTSRRRKDGWA</sequence>
<feature type="domain" description="SH3b" evidence="9">
    <location>
        <begin position="25"/>
        <end position="91"/>
    </location>
</feature>
<organism evidence="10 11">
    <name type="scientific">Reinekea blandensis MED297</name>
    <dbReference type="NCBI Taxonomy" id="314283"/>
    <lineage>
        <taxon>Bacteria</taxon>
        <taxon>Pseudomonadati</taxon>
        <taxon>Pseudomonadota</taxon>
        <taxon>Gammaproteobacteria</taxon>
        <taxon>Oceanospirillales</taxon>
        <taxon>Saccharospirillaceae</taxon>
        <taxon>Reinekea</taxon>
    </lineage>
</organism>
<comment type="caution">
    <text evidence="10">The sequence shown here is derived from an EMBL/GenBank/DDBJ whole genome shotgun (WGS) entry which is preliminary data.</text>
</comment>
<dbReference type="RefSeq" id="WP_008042545.1">
    <property type="nucleotide sequence ID" value="NZ_CH724149.1"/>
</dbReference>
<feature type="chain" id="PRO_5002666603" evidence="8">
    <location>
        <begin position="26"/>
        <end position="226"/>
    </location>
</feature>
<dbReference type="NCBIfam" id="TIGR04211">
    <property type="entry name" value="SH3_and_anchor"/>
    <property type="match status" value="1"/>
</dbReference>
<keyword evidence="4 7" id="KW-1133">Transmembrane helix</keyword>
<dbReference type="Pfam" id="PF08239">
    <property type="entry name" value="SH3_3"/>
    <property type="match status" value="1"/>
</dbReference>
<evidence type="ECO:0000256" key="6">
    <source>
        <dbReference type="SAM" id="Coils"/>
    </source>
</evidence>
<keyword evidence="5 7" id="KW-0472">Membrane</keyword>
<feature type="transmembrane region" description="Helical" evidence="7">
    <location>
        <begin position="195"/>
        <end position="213"/>
    </location>
</feature>
<keyword evidence="6" id="KW-0175">Coiled coil</keyword>
<evidence type="ECO:0000256" key="3">
    <source>
        <dbReference type="ARBA" id="ARBA00022729"/>
    </source>
</evidence>
<evidence type="ECO:0000256" key="7">
    <source>
        <dbReference type="SAM" id="Phobius"/>
    </source>
</evidence>
<dbReference type="HOGENOM" id="CLU_094106_1_1_6"/>
<dbReference type="OrthoDB" id="9790951at2"/>
<accession>A4BCE2</accession>
<dbReference type="Gene3D" id="2.30.30.40">
    <property type="entry name" value="SH3 Domains"/>
    <property type="match status" value="1"/>
</dbReference>
<dbReference type="STRING" id="314283.MED297_13332"/>
<gene>
    <name evidence="10" type="ORF">MED297_13332</name>
</gene>
<name>A4BCE2_9GAMM</name>
<feature type="signal peptide" evidence="8">
    <location>
        <begin position="1"/>
        <end position="25"/>
    </location>
</feature>
<keyword evidence="3 8" id="KW-0732">Signal</keyword>